<dbReference type="InterPro" id="IPR037883">
    <property type="entry name" value="Knr4/Smi1-like_sf"/>
</dbReference>
<evidence type="ECO:0000313" key="3">
    <source>
        <dbReference type="Proteomes" id="UP000070475"/>
    </source>
</evidence>
<dbReference type="EMBL" id="LIRB01000075">
    <property type="protein sequence ID" value="KWX81141.1"/>
    <property type="molecule type" value="Genomic_DNA"/>
</dbReference>
<dbReference type="OrthoDB" id="8657476at2"/>
<protein>
    <recommendedName>
        <fullName evidence="1">Knr4/Smi1-like domain-containing protein</fullName>
    </recommendedName>
</protein>
<evidence type="ECO:0000313" key="2">
    <source>
        <dbReference type="EMBL" id="KWX81141.1"/>
    </source>
</evidence>
<dbReference type="SUPFAM" id="SSF160631">
    <property type="entry name" value="SMI1/KNR4-like"/>
    <property type="match status" value="1"/>
</dbReference>
<dbReference type="AlphaFoldDB" id="A0A132UCE5"/>
<feature type="domain" description="Knr4/Smi1-like" evidence="1">
    <location>
        <begin position="12"/>
        <end position="139"/>
    </location>
</feature>
<dbReference type="SMART" id="SM00860">
    <property type="entry name" value="SMI1_KNR4"/>
    <property type="match status" value="1"/>
</dbReference>
<dbReference type="InterPro" id="IPR018958">
    <property type="entry name" value="Knr4/Smi1-like_dom"/>
</dbReference>
<reference evidence="2 3" key="1">
    <citation type="submission" date="2015-08" db="EMBL/GenBank/DDBJ databases">
        <title>Genomes of Paenibacillus riograndensis.</title>
        <authorList>
            <person name="Sant'Anna F.H."/>
            <person name="Souza R."/>
            <person name="Ambrosini A."/>
            <person name="Bach E."/>
            <person name="Fernandes G."/>
            <person name="Balsanelli E."/>
            <person name="Baura V.A."/>
            <person name="Pedrosa F.O."/>
            <person name="Souza E.M."/>
            <person name="Passaglia L."/>
        </authorList>
    </citation>
    <scope>NUCLEOTIDE SEQUENCE [LARGE SCALE GENOMIC DNA]</scope>
    <source>
        <strain evidence="2 3">CAS34</strain>
    </source>
</reference>
<dbReference type="Proteomes" id="UP000070475">
    <property type="component" value="Unassembled WGS sequence"/>
</dbReference>
<evidence type="ECO:0000259" key="1">
    <source>
        <dbReference type="SMART" id="SM00860"/>
    </source>
</evidence>
<keyword evidence="3" id="KW-1185">Reference proteome</keyword>
<gene>
    <name evidence="2" type="ORF">AMQ84_00855</name>
</gene>
<dbReference type="PATRIC" id="fig|483937.3.peg.6436"/>
<accession>A0A132UCE5</accession>
<name>A0A132UCE5_9BACL</name>
<dbReference type="RefSeq" id="WP_060818936.1">
    <property type="nucleotide sequence ID" value="NZ_LIRB01000075.1"/>
</dbReference>
<organism evidence="2 3">
    <name type="scientific">Paenibacillus riograndensis</name>
    <dbReference type="NCBI Taxonomy" id="483937"/>
    <lineage>
        <taxon>Bacteria</taxon>
        <taxon>Bacillati</taxon>
        <taxon>Bacillota</taxon>
        <taxon>Bacilli</taxon>
        <taxon>Bacillales</taxon>
        <taxon>Paenibacillaceae</taxon>
        <taxon>Paenibacillus</taxon>
        <taxon>Paenibacillus sonchi group</taxon>
    </lineage>
</organism>
<dbReference type="Gene3D" id="3.40.1580.10">
    <property type="entry name" value="SMI1/KNR4-like"/>
    <property type="match status" value="1"/>
</dbReference>
<dbReference type="Pfam" id="PF14568">
    <property type="entry name" value="SUKH_6"/>
    <property type="match status" value="1"/>
</dbReference>
<proteinExistence type="predicted"/>
<sequence length="144" mass="16382">MGLDKWLFAEESIDEETFRSVESTIGVTYPRDYEECVKKYNGGYSKPNKFDLHNGVQAIFMGLISFTNENLNITMFSDFAEESSVEGLVPFGRDPFGNLLCFDYRLNKTSPKVIFFDHEATGEEAIIPICNTFTELLDGLYSIE</sequence>
<comment type="caution">
    <text evidence="2">The sequence shown here is derived from an EMBL/GenBank/DDBJ whole genome shotgun (WGS) entry which is preliminary data.</text>
</comment>